<name>A0ABP1SAD9_9HEXA</name>
<proteinExistence type="predicted"/>
<evidence type="ECO:0000313" key="3">
    <source>
        <dbReference type="Proteomes" id="UP001642540"/>
    </source>
</evidence>
<feature type="compositionally biased region" description="Basic and acidic residues" evidence="1">
    <location>
        <begin position="273"/>
        <end position="316"/>
    </location>
</feature>
<accession>A0ABP1SAD9</accession>
<gene>
    <name evidence="2" type="ORF">ODALV1_LOCUS31520</name>
</gene>
<keyword evidence="3" id="KW-1185">Reference proteome</keyword>
<evidence type="ECO:0000313" key="2">
    <source>
        <dbReference type="EMBL" id="CAL8148746.1"/>
    </source>
</evidence>
<feature type="region of interest" description="Disordered" evidence="1">
    <location>
        <begin position="221"/>
        <end position="321"/>
    </location>
</feature>
<feature type="region of interest" description="Disordered" evidence="1">
    <location>
        <begin position="348"/>
        <end position="376"/>
    </location>
</feature>
<feature type="region of interest" description="Disordered" evidence="1">
    <location>
        <begin position="131"/>
        <end position="158"/>
    </location>
</feature>
<dbReference type="EMBL" id="CAXLJM020000175">
    <property type="protein sequence ID" value="CAL8148746.1"/>
    <property type="molecule type" value="Genomic_DNA"/>
</dbReference>
<sequence>MKISVIEFIPTLTKIKVEPVEPLESNENGNELCPSLPSTSKIKQENGISSAAAVKNGVKVKKERLFSDNDVLSPVKTRSMARAIKSEHLARKRQRLKNLVPNPVYNLRNKLKPVEVKVEVDTEVESLRRSTRFTTSSADTLKKNRESRKEHVPGNSRVQNGNAICIKVKVENGTSNSHLRRSLWKDRNSTDNARTISQMEKEMSSAVLTVFEEKGRRTTIDTARVPTPPPQEISKSPKNSRAKSFTAGGNTGQYLKRSSRKIKLESNGITPPEDVKPDVAKLRKREPLESEDIKPDVAKLRKRDSLEPAPSKRETDGGGLYLYHSARQTKMYLPRPSRSRSRILNVENVSSSPSLSEAEAHEQNEETENTSGLDPNIVVKTEPVEVDEELIEVQQELGFELEDIEVFVEHPNVSVKIEQEQVTISDDEGLCVNAEDEHAPTQAEEEASIPLEINEEVTPEDEEEIVGKEGNGVLLETPAQLSPSAHPNGEVDNTRKSNTRIYIRKALKKLRKPFIPNQQRKQLLKKFIAKRPVKRKKLSETEIKIPTEEVIPIVPEIKTPFEKTIQVVAEIIKEEKILDIYSVPNYNDEEKKRLYGDKQFVVDIHDIEKDPSRMFIWQIIEDRHCLRKYSPCRFGPHQFHHSSPQYWYFFEEEFRSNEFYKRFQPLVTNIAKLDVNFAPGWEIEESIVQYPFTDKEFFFRMAENMGQIHKTEYLRQDLMKCMPLMILQNFNSSVLPNLLKCAETNPEPESLENPNLLSYVNSWNTVRQTVEKILSEAETSGKYPFNEDTFKTLRIFPWMKFISFRNMKREKYCSGCFPTYQREPVVRVTFVQKHKLGPMPYDPKTLQELPDGPLANPKKATDWCEECSDAAKKYHGLAHFCYNLRRLLKQNMAADLAIFKAKQIPITDKFVLWMHDVDVNWRYTRFLDFQLSVAEVEAIFNKSA</sequence>
<reference evidence="2 3" key="1">
    <citation type="submission" date="2024-08" db="EMBL/GenBank/DDBJ databases">
        <authorList>
            <person name="Cucini C."/>
            <person name="Frati F."/>
        </authorList>
    </citation>
    <scope>NUCLEOTIDE SEQUENCE [LARGE SCALE GENOMIC DNA]</scope>
</reference>
<evidence type="ECO:0000256" key="1">
    <source>
        <dbReference type="SAM" id="MobiDB-lite"/>
    </source>
</evidence>
<feature type="compositionally biased region" description="Polar residues" evidence="1">
    <location>
        <begin position="233"/>
        <end position="243"/>
    </location>
</feature>
<feature type="compositionally biased region" description="Basic and acidic residues" evidence="1">
    <location>
        <begin position="140"/>
        <end position="152"/>
    </location>
</feature>
<dbReference type="Proteomes" id="UP001642540">
    <property type="component" value="Unassembled WGS sequence"/>
</dbReference>
<evidence type="ECO:0008006" key="4">
    <source>
        <dbReference type="Google" id="ProtNLM"/>
    </source>
</evidence>
<organism evidence="2 3">
    <name type="scientific">Orchesella dallaii</name>
    <dbReference type="NCBI Taxonomy" id="48710"/>
    <lineage>
        <taxon>Eukaryota</taxon>
        <taxon>Metazoa</taxon>
        <taxon>Ecdysozoa</taxon>
        <taxon>Arthropoda</taxon>
        <taxon>Hexapoda</taxon>
        <taxon>Collembola</taxon>
        <taxon>Entomobryomorpha</taxon>
        <taxon>Entomobryoidea</taxon>
        <taxon>Orchesellidae</taxon>
        <taxon>Orchesellinae</taxon>
        <taxon>Orchesella</taxon>
    </lineage>
</organism>
<comment type="caution">
    <text evidence="2">The sequence shown here is derived from an EMBL/GenBank/DDBJ whole genome shotgun (WGS) entry which is preliminary data.</text>
</comment>
<protein>
    <recommendedName>
        <fullName evidence="4">DUF4211 domain-containing protein</fullName>
    </recommendedName>
</protein>